<evidence type="ECO:0000313" key="14">
    <source>
        <dbReference type="EMBL" id="NMN97645.1"/>
    </source>
</evidence>
<reference evidence="14 15" key="1">
    <citation type="submission" date="2019-05" db="EMBL/GenBank/DDBJ databases">
        <authorList>
            <person name="Lee S.D."/>
        </authorList>
    </citation>
    <scope>NUCLEOTIDE SEQUENCE [LARGE SCALE GENOMIC DNA]</scope>
    <source>
        <strain evidence="14 15">YC2-7</strain>
    </source>
</reference>
<dbReference type="Pfam" id="PF03007">
    <property type="entry name" value="WS_DGAT_cat"/>
    <property type="match status" value="1"/>
</dbReference>
<evidence type="ECO:0000256" key="8">
    <source>
        <dbReference type="ARBA" id="ARBA00023098"/>
    </source>
</evidence>
<dbReference type="AlphaFoldDB" id="A0A848KFS8"/>
<dbReference type="Proteomes" id="UP000535543">
    <property type="component" value="Unassembled WGS sequence"/>
</dbReference>
<dbReference type="GO" id="GO:0071731">
    <property type="term" value="P:response to nitric oxide"/>
    <property type="evidence" value="ECO:0007669"/>
    <property type="project" value="TreeGrafter"/>
</dbReference>
<evidence type="ECO:0000256" key="9">
    <source>
        <dbReference type="ARBA" id="ARBA00023315"/>
    </source>
</evidence>
<comment type="similarity">
    <text evidence="3 11">Belongs to the long-chain O-acyltransferase family.</text>
</comment>
<dbReference type="GO" id="GO:0005886">
    <property type="term" value="C:plasma membrane"/>
    <property type="evidence" value="ECO:0007669"/>
    <property type="project" value="TreeGrafter"/>
</dbReference>
<evidence type="ECO:0000256" key="2">
    <source>
        <dbReference type="ARBA" id="ARBA00005189"/>
    </source>
</evidence>
<comment type="pathway">
    <text evidence="2">Lipid metabolism.</text>
</comment>
<evidence type="ECO:0000256" key="4">
    <source>
        <dbReference type="ARBA" id="ARBA00013244"/>
    </source>
</evidence>
<dbReference type="PANTHER" id="PTHR31650">
    <property type="entry name" value="O-ACYLTRANSFERASE (WSD1-LIKE) FAMILY PROTEIN"/>
    <property type="match status" value="1"/>
</dbReference>
<dbReference type="GO" id="GO:0004144">
    <property type="term" value="F:diacylglycerol O-acyltransferase activity"/>
    <property type="evidence" value="ECO:0007669"/>
    <property type="project" value="UniProtKB-EC"/>
</dbReference>
<evidence type="ECO:0000256" key="11">
    <source>
        <dbReference type="RuleBase" id="RU361241"/>
    </source>
</evidence>
<dbReference type="GO" id="GO:0001666">
    <property type="term" value="P:response to hypoxia"/>
    <property type="evidence" value="ECO:0007669"/>
    <property type="project" value="TreeGrafter"/>
</dbReference>
<feature type="domain" description="O-acyltransferase WSD1 C-terminal" evidence="13">
    <location>
        <begin position="299"/>
        <end position="439"/>
    </location>
</feature>
<evidence type="ECO:0000313" key="15">
    <source>
        <dbReference type="Proteomes" id="UP000535543"/>
    </source>
</evidence>
<gene>
    <name evidence="14" type="ORF">FGL95_21650</name>
</gene>
<dbReference type="InterPro" id="IPR045034">
    <property type="entry name" value="O-acyltransferase_WSD1-like"/>
</dbReference>
<keyword evidence="7 11" id="KW-0319">Glycerol metabolism</keyword>
<evidence type="ECO:0000256" key="1">
    <source>
        <dbReference type="ARBA" id="ARBA00004771"/>
    </source>
</evidence>
<evidence type="ECO:0000259" key="12">
    <source>
        <dbReference type="Pfam" id="PF03007"/>
    </source>
</evidence>
<dbReference type="PANTHER" id="PTHR31650:SF1">
    <property type="entry name" value="WAX ESTER SYNTHASE_DIACYLGLYCEROL ACYLTRANSFERASE 4-RELATED"/>
    <property type="match status" value="1"/>
</dbReference>
<dbReference type="EC" id="2.3.1.20" evidence="4 11"/>
<dbReference type="GO" id="GO:0051701">
    <property type="term" value="P:biological process involved in interaction with host"/>
    <property type="evidence" value="ECO:0007669"/>
    <property type="project" value="TreeGrafter"/>
</dbReference>
<evidence type="ECO:0000256" key="7">
    <source>
        <dbReference type="ARBA" id="ARBA00022798"/>
    </source>
</evidence>
<evidence type="ECO:0000256" key="3">
    <source>
        <dbReference type="ARBA" id="ARBA00009587"/>
    </source>
</evidence>
<accession>A0A848KFS8</accession>
<comment type="pathway">
    <text evidence="1 11">Glycerolipid metabolism; triacylglycerol biosynthesis.</text>
</comment>
<dbReference type="NCBIfam" id="TIGR02946">
    <property type="entry name" value="acyl_WS_DGAT"/>
    <property type="match status" value="1"/>
</dbReference>
<reference evidence="14 15" key="2">
    <citation type="submission" date="2020-06" db="EMBL/GenBank/DDBJ databases">
        <title>Antribacter stalactiti gen. nov., sp. nov., a new member of the family Nacardiaceae isolated from a cave.</title>
        <authorList>
            <person name="Kim I.S."/>
        </authorList>
    </citation>
    <scope>NUCLEOTIDE SEQUENCE [LARGE SCALE GENOMIC DNA]</scope>
    <source>
        <strain evidence="14 15">YC2-7</strain>
    </source>
</reference>
<proteinExistence type="inferred from homology"/>
<comment type="caution">
    <text evidence="14">The sequence shown here is derived from an EMBL/GenBank/DDBJ whole genome shotgun (WGS) entry which is preliminary data.</text>
</comment>
<organism evidence="14 15">
    <name type="scientific">Antrihabitans stalactiti</name>
    <dbReference type="NCBI Taxonomy" id="2584121"/>
    <lineage>
        <taxon>Bacteria</taxon>
        <taxon>Bacillati</taxon>
        <taxon>Actinomycetota</taxon>
        <taxon>Actinomycetes</taxon>
        <taxon>Mycobacteriales</taxon>
        <taxon>Nocardiaceae</taxon>
        <taxon>Antrihabitans</taxon>
    </lineage>
</organism>
<protein>
    <recommendedName>
        <fullName evidence="4 11">Diacylglycerol O-acyltransferase</fullName>
        <ecNumber evidence="4 11">2.3.1.20</ecNumber>
    </recommendedName>
</protein>
<comment type="catalytic activity">
    <reaction evidence="10 11">
        <text>an acyl-CoA + a 1,2-diacyl-sn-glycerol = a triacyl-sn-glycerol + CoA</text>
        <dbReference type="Rhea" id="RHEA:10868"/>
        <dbReference type="ChEBI" id="CHEBI:17815"/>
        <dbReference type="ChEBI" id="CHEBI:57287"/>
        <dbReference type="ChEBI" id="CHEBI:58342"/>
        <dbReference type="ChEBI" id="CHEBI:64615"/>
        <dbReference type="EC" id="2.3.1.20"/>
    </reaction>
</comment>
<feature type="domain" description="O-acyltransferase WSD1-like N-terminal" evidence="12">
    <location>
        <begin position="2"/>
        <end position="248"/>
    </location>
</feature>
<keyword evidence="9 11" id="KW-0012">Acyltransferase</keyword>
<evidence type="ECO:0000256" key="5">
    <source>
        <dbReference type="ARBA" id="ARBA00022516"/>
    </source>
</evidence>
<dbReference type="InterPro" id="IPR014292">
    <property type="entry name" value="Acyl_transf_WS/DGAT"/>
</dbReference>
<evidence type="ECO:0000259" key="13">
    <source>
        <dbReference type="Pfam" id="PF06974"/>
    </source>
</evidence>
<dbReference type="InterPro" id="IPR009721">
    <property type="entry name" value="O-acyltransferase_WSD1_C"/>
</dbReference>
<sequence length="445" mass="47662">MSDAAFLRADSPEHPMHIGTVLVFEPPKDAAPNYLSTLIDRVAANTEVSRTFRKYPEIGVGGVGNLMWAHDEKIDVGYHIRRAALPAPGTLNELFTLVSELHSTQLDPARPLWQACFVSGLPDGRFALYFKVHHALIDSTDLIGLVDAMLSDDAAAESSGAPWHVPHTPTPTPQAEVSVSSLLRFGGKQISGLASLVPDTAKVASAIMDRSLAVPFRAPKTILNVPVDAERVFAGRSFSMERINNVHKFSRAPITAIVLAMCSGALRTYLREAGPLPGSSLVAMVPAVKRTSKGIESKGSFFCRLGTDLQHPEQRLAMIKSSIDGAKLTAESVGLASTMVMSVASMTPKALSGIAEMTGVSRPPFNIGISYVTGWRIPVFWNGSRLNSAYPVSIVTNGLALAVAATSTQMTLDIGVTACPRAVSDIGRFVDLLETALFDLETIYH</sequence>
<dbReference type="GO" id="GO:0006071">
    <property type="term" value="P:glycerol metabolic process"/>
    <property type="evidence" value="ECO:0007669"/>
    <property type="project" value="UniProtKB-KW"/>
</dbReference>
<dbReference type="SUPFAM" id="SSF52777">
    <property type="entry name" value="CoA-dependent acyltransferases"/>
    <property type="match status" value="1"/>
</dbReference>
<evidence type="ECO:0000256" key="6">
    <source>
        <dbReference type="ARBA" id="ARBA00022679"/>
    </source>
</evidence>
<dbReference type="RefSeq" id="WP_169590686.1">
    <property type="nucleotide sequence ID" value="NZ_VCQU01000008.1"/>
</dbReference>
<evidence type="ECO:0000256" key="10">
    <source>
        <dbReference type="ARBA" id="ARBA00048109"/>
    </source>
</evidence>
<keyword evidence="6 11" id="KW-0808">Transferase</keyword>
<dbReference type="UniPathway" id="UPA00282"/>
<keyword evidence="5 11" id="KW-0444">Lipid biosynthesis</keyword>
<dbReference type="InterPro" id="IPR004255">
    <property type="entry name" value="O-acyltransferase_WSD1_N"/>
</dbReference>
<name>A0A848KFS8_9NOCA</name>
<keyword evidence="15" id="KW-1185">Reference proteome</keyword>
<dbReference type="EMBL" id="VCQU01000008">
    <property type="protein sequence ID" value="NMN97645.1"/>
    <property type="molecule type" value="Genomic_DNA"/>
</dbReference>
<dbReference type="GO" id="GO:0019432">
    <property type="term" value="P:triglyceride biosynthetic process"/>
    <property type="evidence" value="ECO:0007669"/>
    <property type="project" value="UniProtKB-UniPathway"/>
</dbReference>
<dbReference type="Pfam" id="PF06974">
    <property type="entry name" value="WS_DGAT_C"/>
    <property type="match status" value="1"/>
</dbReference>
<keyword evidence="8 11" id="KW-0443">Lipid metabolism</keyword>